<keyword evidence="1" id="KW-0732">Signal</keyword>
<protein>
    <submittedName>
        <fullName evidence="2">Uncharacterized protein</fullName>
    </submittedName>
</protein>
<organism evidence="2 3">
    <name type="scientific">Tilletia indica</name>
    <dbReference type="NCBI Taxonomy" id="43049"/>
    <lineage>
        <taxon>Eukaryota</taxon>
        <taxon>Fungi</taxon>
        <taxon>Dikarya</taxon>
        <taxon>Basidiomycota</taxon>
        <taxon>Ustilaginomycotina</taxon>
        <taxon>Exobasidiomycetes</taxon>
        <taxon>Tilletiales</taxon>
        <taxon>Tilletiaceae</taxon>
        <taxon>Tilletia</taxon>
    </lineage>
</organism>
<accession>A0A8T8SEM9</accession>
<dbReference type="Proteomes" id="UP000077521">
    <property type="component" value="Unassembled WGS sequence"/>
</dbReference>
<name>A0A8T8SEM9_9BASI</name>
<feature type="chain" id="PRO_5035929588" evidence="1">
    <location>
        <begin position="23"/>
        <end position="120"/>
    </location>
</feature>
<feature type="signal peptide" evidence="1">
    <location>
        <begin position="1"/>
        <end position="22"/>
    </location>
</feature>
<evidence type="ECO:0000313" key="3">
    <source>
        <dbReference type="Proteomes" id="UP000077521"/>
    </source>
</evidence>
<reference evidence="2" key="1">
    <citation type="submission" date="2016-04" db="EMBL/GenBank/DDBJ databases">
        <authorList>
            <person name="Nguyen H.D."/>
            <person name="Samba Siva P."/>
            <person name="Cullis J."/>
            <person name="Levesque C.A."/>
            <person name="Hambleton S."/>
        </authorList>
    </citation>
    <scope>NUCLEOTIDE SEQUENCE</scope>
    <source>
        <strain evidence="2">DAOMC 236416</strain>
    </source>
</reference>
<dbReference type="EMBL" id="LWDF02001533">
    <property type="protein sequence ID" value="KAE8238084.1"/>
    <property type="molecule type" value="Genomic_DNA"/>
</dbReference>
<proteinExistence type="predicted"/>
<evidence type="ECO:0000313" key="2">
    <source>
        <dbReference type="EMBL" id="KAE8238084.1"/>
    </source>
</evidence>
<comment type="caution">
    <text evidence="2">The sequence shown here is derived from an EMBL/GenBank/DDBJ whole genome shotgun (WGS) entry which is preliminary data.</text>
</comment>
<reference evidence="2" key="2">
    <citation type="journal article" date="2019" name="IMA Fungus">
        <title>Genome sequencing and comparison of five Tilletia species to identify candidate genes for the detection of regulated species infecting wheat.</title>
        <authorList>
            <person name="Nguyen H.D.T."/>
            <person name="Sultana T."/>
            <person name="Kesanakurti P."/>
            <person name="Hambleton S."/>
        </authorList>
    </citation>
    <scope>NUCLEOTIDE SEQUENCE</scope>
    <source>
        <strain evidence="2">DAOMC 236416</strain>
    </source>
</reference>
<sequence length="120" mass="13363">MRAAYIAVAVVVLAIMAPGVKATWESDCSAEAQRSCKANSKKPKTADIVAQAQNYFACMCYKYVHIHPEVPGLCEEGCKDYQNGNDANCKEFCAWGKVRDDRGGGEEYYDYSICKEQQRC</sequence>
<keyword evidence="3" id="KW-1185">Reference proteome</keyword>
<evidence type="ECO:0000256" key="1">
    <source>
        <dbReference type="SAM" id="SignalP"/>
    </source>
</evidence>
<dbReference type="AlphaFoldDB" id="A0A8T8SEM9"/>
<gene>
    <name evidence="2" type="ORF">A4X13_0g8521</name>
</gene>